<feature type="region of interest" description="Disordered" evidence="5">
    <location>
        <begin position="351"/>
        <end position="380"/>
    </location>
</feature>
<dbReference type="InterPro" id="IPR001965">
    <property type="entry name" value="Znf_PHD"/>
</dbReference>
<dbReference type="GO" id="GO:0008270">
    <property type="term" value="F:zinc ion binding"/>
    <property type="evidence" value="ECO:0007669"/>
    <property type="project" value="UniProtKB-KW"/>
</dbReference>
<name>A0A1B6KQT4_9HEMI</name>
<dbReference type="PROSITE" id="PS01359">
    <property type="entry name" value="ZF_PHD_1"/>
    <property type="match status" value="1"/>
</dbReference>
<keyword evidence="2" id="KW-0863">Zinc-finger</keyword>
<feature type="domain" description="Zinc finger PHD-type" evidence="6">
    <location>
        <begin position="5"/>
        <end position="57"/>
    </location>
</feature>
<protein>
    <recommendedName>
        <fullName evidence="6">Zinc finger PHD-type domain-containing protein</fullName>
    </recommendedName>
</protein>
<organism evidence="7">
    <name type="scientific">Graphocephala atropunctata</name>
    <dbReference type="NCBI Taxonomy" id="36148"/>
    <lineage>
        <taxon>Eukaryota</taxon>
        <taxon>Metazoa</taxon>
        <taxon>Ecdysozoa</taxon>
        <taxon>Arthropoda</taxon>
        <taxon>Hexapoda</taxon>
        <taxon>Insecta</taxon>
        <taxon>Pterygota</taxon>
        <taxon>Neoptera</taxon>
        <taxon>Paraneoptera</taxon>
        <taxon>Hemiptera</taxon>
        <taxon>Auchenorrhyncha</taxon>
        <taxon>Membracoidea</taxon>
        <taxon>Cicadellidae</taxon>
        <taxon>Cicadellinae</taxon>
        <taxon>Cicadellini</taxon>
        <taxon>Graphocephala</taxon>
    </lineage>
</organism>
<evidence type="ECO:0000259" key="6">
    <source>
        <dbReference type="SMART" id="SM00249"/>
    </source>
</evidence>
<dbReference type="SMART" id="SM00249">
    <property type="entry name" value="PHD"/>
    <property type="match status" value="1"/>
</dbReference>
<dbReference type="InterPro" id="IPR013083">
    <property type="entry name" value="Znf_RING/FYVE/PHD"/>
</dbReference>
<feature type="coiled-coil region" evidence="4">
    <location>
        <begin position="112"/>
        <end position="227"/>
    </location>
</feature>
<sequence>MSNYPCGSCGIGVKYSSIACTGPCKNWFHGKCVGITSADLKKISKAGYTTWKCKRCSVLPITNQNEHHLNKEDILHDQVYDTSYTIVEKIQNLENSDEVDLNLSLTLAAEAGNALLQENLQLKAEKAQLLEKCTRLEAKLADTTEELEEVDKIKEKCQSKVENLHQELANLQNQLDREKQNQTQLHQFFEEHDINQRKIIDSYEVKIANLDKTIKLLSTKLESMTNTTEIHQVPHRDVGTQTSPPTRDVSLPLAITCKPTDYQPSNHSLIQDMTYLKARQDQVENSIKILQNQLQNHADGLQPRPAKHIPSNKNKITSPNNHFSVSLQAAKNRVCKQNKKAAHIPAVSPHHIEPTETTPVSSAENVRKMSKNPPLNSKQRAKDETCEEFFSKHIVFFKNHMVKHYGYLTDNNNSSQTSSPAALPHLKDPDQPSLTSVELTPPSTYSTTNDLLQHPKHFLDHDLINSKLK</sequence>
<gene>
    <name evidence="7" type="ORF">g.46061</name>
</gene>
<reference evidence="7" key="1">
    <citation type="submission" date="2015-11" db="EMBL/GenBank/DDBJ databases">
        <title>De novo transcriptome assembly of four potential Pierce s Disease insect vectors from Arizona vineyards.</title>
        <authorList>
            <person name="Tassone E.E."/>
        </authorList>
    </citation>
    <scope>NUCLEOTIDE SEQUENCE</scope>
</reference>
<dbReference type="AlphaFoldDB" id="A0A1B6KQT4"/>
<accession>A0A1B6KQT4</accession>
<dbReference type="EMBL" id="GEBQ01026165">
    <property type="protein sequence ID" value="JAT13812.1"/>
    <property type="molecule type" value="Transcribed_RNA"/>
</dbReference>
<evidence type="ECO:0000256" key="4">
    <source>
        <dbReference type="SAM" id="Coils"/>
    </source>
</evidence>
<evidence type="ECO:0000256" key="2">
    <source>
        <dbReference type="ARBA" id="ARBA00022771"/>
    </source>
</evidence>
<feature type="compositionally biased region" description="Polar residues" evidence="5">
    <location>
        <begin position="355"/>
        <end position="364"/>
    </location>
</feature>
<keyword evidence="1" id="KW-0479">Metal-binding</keyword>
<dbReference type="SUPFAM" id="SSF57903">
    <property type="entry name" value="FYVE/PHD zinc finger"/>
    <property type="match status" value="1"/>
</dbReference>
<dbReference type="Gene3D" id="3.30.40.10">
    <property type="entry name" value="Zinc/RING finger domain, C3HC4 (zinc finger)"/>
    <property type="match status" value="1"/>
</dbReference>
<evidence type="ECO:0000256" key="3">
    <source>
        <dbReference type="ARBA" id="ARBA00022833"/>
    </source>
</evidence>
<evidence type="ECO:0000256" key="5">
    <source>
        <dbReference type="SAM" id="MobiDB-lite"/>
    </source>
</evidence>
<dbReference type="InterPro" id="IPR019786">
    <property type="entry name" value="Zinc_finger_PHD-type_CS"/>
</dbReference>
<keyword evidence="4" id="KW-0175">Coiled coil</keyword>
<evidence type="ECO:0000313" key="7">
    <source>
        <dbReference type="EMBL" id="JAT13812.1"/>
    </source>
</evidence>
<keyword evidence="3" id="KW-0862">Zinc</keyword>
<dbReference type="InterPro" id="IPR011011">
    <property type="entry name" value="Znf_FYVE_PHD"/>
</dbReference>
<feature type="region of interest" description="Disordered" evidence="5">
    <location>
        <begin position="413"/>
        <end position="435"/>
    </location>
</feature>
<proteinExistence type="predicted"/>
<evidence type="ECO:0000256" key="1">
    <source>
        <dbReference type="ARBA" id="ARBA00022723"/>
    </source>
</evidence>